<keyword evidence="6" id="KW-0326">Glycosidase</keyword>
<comment type="caution">
    <text evidence="10">The sequence shown here is derived from an EMBL/GenBank/DDBJ whole genome shotgun (WGS) entry which is preliminary data.</text>
</comment>
<sequence length="846" mass="96839">MAERNIRLGKWELKGYYPYVPFLGKTPETGGEPLGVTDWIAATVPGSVQHDLWKADIIADPYHGMNSIHCEWVENRWWVYRTTFDFEPDQMRTIHLCFQGLDYKAHLFLNQRPLGTHEGMFVPLSLDVTEMLRSGGNELTVVFEHAPDIMGQIGYTSETKSLKSRFPYKWDFSARLVPLGFWDEVLLQRKGHHLLRDIWLQPLAQEGVLNVSGIVARSGSGGKSAEPCMLKYKVEVRFEGEIAASAERWIDSPVESSTFLETKLSVEKPELWYPNGTGAQPLYEVEIQLWENDSLSDRWEGRTGFRSLTWERSEGAPDDALPYTMVVNGRKVYIKGANITPLDVLYGNVTEERYRRFVQELKEAHINLVRVWGGGVIEKEIFYELCDRHGIMIWQEFIQSSSGIDNVPSKDPRFLELLRETATAAIKVKRNHVSLACWSGGNELTDDNGVPVTYDDENIAMLRDLVRQYDPHRLFLPTSASGPREFLAVDEPGTNYDVHGPWKYGGATNHYYMFNHSDSMLHSEFGVDGCCAVRSMEKFLGEEDREVTSVRDNQVWRHHGEWWDTLERSREFFGDIATLSGLVAASQWVQAEGIRYALEANRRRKYRNSGSIVWQFNEPWPNVSCTSLVDYYGLPKMAYFWVRKAYAPIHLSLKYDSLLVRPGERFAAECYVQNSMDAGLVKWRAECFDLSGAMLWRESGERSVPGNATIRLAEFAMDIDCSTPEVFAVRVQIEGLEPNVYFFSTLRKDYLKALLHAPQPILQATLKETAYSETGECVRKFLVRNIGEAVALYVTAETIRPADDPVFCLQNYSILLPEEERLFIVRCPMSERQADPPEVEFVAWNK</sequence>
<dbReference type="InterPro" id="IPR006103">
    <property type="entry name" value="Glyco_hydro_2_cat"/>
</dbReference>
<evidence type="ECO:0000259" key="8">
    <source>
        <dbReference type="Pfam" id="PF02836"/>
    </source>
</evidence>
<evidence type="ECO:0000256" key="5">
    <source>
        <dbReference type="ARBA" id="ARBA00022801"/>
    </source>
</evidence>
<dbReference type="SUPFAM" id="SSF49785">
    <property type="entry name" value="Galactose-binding domain-like"/>
    <property type="match status" value="1"/>
</dbReference>
<evidence type="ECO:0000259" key="7">
    <source>
        <dbReference type="Pfam" id="PF00703"/>
    </source>
</evidence>
<evidence type="ECO:0000256" key="6">
    <source>
        <dbReference type="ARBA" id="ARBA00023295"/>
    </source>
</evidence>
<keyword evidence="4" id="KW-0732">Signal</keyword>
<dbReference type="InterPro" id="IPR008979">
    <property type="entry name" value="Galactose-bd-like_sf"/>
</dbReference>
<dbReference type="SUPFAM" id="SSF49303">
    <property type="entry name" value="beta-Galactosidase/glucuronidase domain"/>
    <property type="match status" value="1"/>
</dbReference>
<dbReference type="InterPro" id="IPR013783">
    <property type="entry name" value="Ig-like_fold"/>
</dbReference>
<comment type="similarity">
    <text evidence="2">Belongs to the glycosyl hydrolase 2 family.</text>
</comment>
<accession>A0ABW0I0C2</accession>
<dbReference type="InterPro" id="IPR006102">
    <property type="entry name" value="Ig-like_GH2"/>
</dbReference>
<evidence type="ECO:0000313" key="10">
    <source>
        <dbReference type="EMBL" id="MFC5406975.1"/>
    </source>
</evidence>
<evidence type="ECO:0000256" key="4">
    <source>
        <dbReference type="ARBA" id="ARBA00022729"/>
    </source>
</evidence>
<dbReference type="InterPro" id="IPR050887">
    <property type="entry name" value="Beta-mannosidase_GH2"/>
</dbReference>
<feature type="domain" description="Glycoside hydrolase family 2 immunoglobulin-like beta-sandwich" evidence="7">
    <location>
        <begin position="220"/>
        <end position="306"/>
    </location>
</feature>
<dbReference type="InterPro" id="IPR017853">
    <property type="entry name" value="GH"/>
</dbReference>
<proteinExistence type="inferred from homology"/>
<dbReference type="SUPFAM" id="SSF51445">
    <property type="entry name" value="(Trans)glycosidases"/>
    <property type="match status" value="1"/>
</dbReference>
<comment type="catalytic activity">
    <reaction evidence="1">
        <text>Hydrolysis of terminal, non-reducing beta-D-mannose residues in beta-D-mannosides.</text>
        <dbReference type="EC" id="3.2.1.25"/>
    </reaction>
</comment>
<organism evidence="10 11">
    <name type="scientific">Cohnella soli</name>
    <dbReference type="NCBI Taxonomy" id="425005"/>
    <lineage>
        <taxon>Bacteria</taxon>
        <taxon>Bacillati</taxon>
        <taxon>Bacillota</taxon>
        <taxon>Bacilli</taxon>
        <taxon>Bacillales</taxon>
        <taxon>Paenibacillaceae</taxon>
        <taxon>Cohnella</taxon>
    </lineage>
</organism>
<dbReference type="EMBL" id="JBHSMI010000067">
    <property type="protein sequence ID" value="MFC5406975.1"/>
    <property type="molecule type" value="Genomic_DNA"/>
</dbReference>
<evidence type="ECO:0000259" key="9">
    <source>
        <dbReference type="Pfam" id="PF22666"/>
    </source>
</evidence>
<dbReference type="Pfam" id="PF00703">
    <property type="entry name" value="Glyco_hydro_2"/>
    <property type="match status" value="1"/>
</dbReference>
<evidence type="ECO:0000256" key="3">
    <source>
        <dbReference type="ARBA" id="ARBA00012754"/>
    </source>
</evidence>
<reference evidence="11" key="1">
    <citation type="journal article" date="2019" name="Int. J. Syst. Evol. Microbiol.">
        <title>The Global Catalogue of Microorganisms (GCM) 10K type strain sequencing project: providing services to taxonomists for standard genome sequencing and annotation.</title>
        <authorList>
            <consortium name="The Broad Institute Genomics Platform"/>
            <consortium name="The Broad Institute Genome Sequencing Center for Infectious Disease"/>
            <person name="Wu L."/>
            <person name="Ma J."/>
        </authorList>
    </citation>
    <scope>NUCLEOTIDE SEQUENCE [LARGE SCALE GENOMIC DNA]</scope>
    <source>
        <strain evidence="11">CGMCC 1.18575</strain>
    </source>
</reference>
<gene>
    <name evidence="10" type="ORF">ACFPOF_29975</name>
</gene>
<dbReference type="Gene3D" id="3.20.20.80">
    <property type="entry name" value="Glycosidases"/>
    <property type="match status" value="1"/>
</dbReference>
<dbReference type="Gene3D" id="2.60.120.260">
    <property type="entry name" value="Galactose-binding domain-like"/>
    <property type="match status" value="1"/>
</dbReference>
<dbReference type="PANTHER" id="PTHR43730:SF1">
    <property type="entry name" value="BETA-MANNOSIDASE"/>
    <property type="match status" value="1"/>
</dbReference>
<evidence type="ECO:0000256" key="2">
    <source>
        <dbReference type="ARBA" id="ARBA00007401"/>
    </source>
</evidence>
<dbReference type="RefSeq" id="WP_378139230.1">
    <property type="nucleotide sequence ID" value="NZ_JBHSMI010000067.1"/>
</dbReference>
<keyword evidence="11" id="KW-1185">Reference proteome</keyword>
<dbReference type="Proteomes" id="UP001596113">
    <property type="component" value="Unassembled WGS sequence"/>
</dbReference>
<keyword evidence="5 10" id="KW-0378">Hydrolase</keyword>
<dbReference type="InterPro" id="IPR036156">
    <property type="entry name" value="Beta-gal/glucu_dom_sf"/>
</dbReference>
<dbReference type="EC" id="3.2.1.25" evidence="3"/>
<dbReference type="Gene3D" id="2.60.40.10">
    <property type="entry name" value="Immunoglobulins"/>
    <property type="match status" value="1"/>
</dbReference>
<feature type="domain" description="Glycoside hydrolase family 2 catalytic" evidence="8">
    <location>
        <begin position="324"/>
        <end position="474"/>
    </location>
</feature>
<dbReference type="InterPro" id="IPR054593">
    <property type="entry name" value="Beta-mannosidase-like_N2"/>
</dbReference>
<protein>
    <recommendedName>
        <fullName evidence="3">beta-mannosidase</fullName>
        <ecNumber evidence="3">3.2.1.25</ecNumber>
    </recommendedName>
</protein>
<dbReference type="PANTHER" id="PTHR43730">
    <property type="entry name" value="BETA-MANNOSIDASE"/>
    <property type="match status" value="1"/>
</dbReference>
<dbReference type="Pfam" id="PF22666">
    <property type="entry name" value="Glyco_hydro_2_N2"/>
    <property type="match status" value="1"/>
</dbReference>
<evidence type="ECO:0000256" key="1">
    <source>
        <dbReference type="ARBA" id="ARBA00000829"/>
    </source>
</evidence>
<dbReference type="Pfam" id="PF02836">
    <property type="entry name" value="Glyco_hydro_2_C"/>
    <property type="match status" value="1"/>
</dbReference>
<dbReference type="GO" id="GO:0016787">
    <property type="term" value="F:hydrolase activity"/>
    <property type="evidence" value="ECO:0007669"/>
    <property type="project" value="UniProtKB-KW"/>
</dbReference>
<name>A0ABW0I0C2_9BACL</name>
<evidence type="ECO:0000313" key="11">
    <source>
        <dbReference type="Proteomes" id="UP001596113"/>
    </source>
</evidence>
<feature type="domain" description="Beta-mannosidase-like galactose-binding" evidence="9">
    <location>
        <begin position="37"/>
        <end position="182"/>
    </location>
</feature>